<dbReference type="InterPro" id="IPR057739">
    <property type="entry name" value="Glyco_hydro_29_N"/>
</dbReference>
<evidence type="ECO:0000259" key="7">
    <source>
        <dbReference type="Pfam" id="PF01120"/>
    </source>
</evidence>
<name>A0A133UM88_9EURY</name>
<dbReference type="Pfam" id="PF16757">
    <property type="entry name" value="Fucosidase_C"/>
    <property type="match status" value="1"/>
</dbReference>
<evidence type="ECO:0000256" key="6">
    <source>
        <dbReference type="ARBA" id="ARBA00023295"/>
    </source>
</evidence>
<dbReference type="InterPro" id="IPR016286">
    <property type="entry name" value="FUC_metazoa-typ"/>
</dbReference>
<dbReference type="EMBL" id="LHXO01000017">
    <property type="protein sequence ID" value="KXA95358.1"/>
    <property type="molecule type" value="Genomic_DNA"/>
</dbReference>
<evidence type="ECO:0000313" key="9">
    <source>
        <dbReference type="EMBL" id="KXA95358.1"/>
    </source>
</evidence>
<sequence length="354" mass="40867">MRAFLSRIYHSKPYLPIKYQPSKGVKVELVENARKHGLRVGLYYNLRDRHEPGGNSKWGPSQSYVENYMLPQMKELIQLYEPVYLWSDGAGHARDDTWHSQEIVAWYYSWAENHGREVLVNDRWGSNHRIMRVSENKAHGDVWTPEHQTMKGIVDHKWESAETSQMLPRRSAWAYKPSAEFKSRENVMRVFLDIVSKGGNLLFNIGPKADGSIPGPAQQLLLTLGDWLEVNGEAIYGTEPRGNQQQTDAHKLVFPDWAGGKRKWMWEQVVEEAENEGPVYFTVKGPYTYAIHYGWPGENLVLHNIVAEPKSAIRMLGVDENLTWWQRGDDLIIQTPAVQSCDYAYSFKIKRAQH</sequence>
<dbReference type="EC" id="3.2.1.51" evidence="3"/>
<dbReference type="Proteomes" id="UP000070284">
    <property type="component" value="Unassembled WGS sequence"/>
</dbReference>
<protein>
    <recommendedName>
        <fullName evidence="3">alpha-L-fucosidase</fullName>
        <ecNumber evidence="3">3.2.1.51</ecNumber>
    </recommendedName>
</protein>
<dbReference type="GO" id="GO:0005764">
    <property type="term" value="C:lysosome"/>
    <property type="evidence" value="ECO:0007669"/>
    <property type="project" value="TreeGrafter"/>
</dbReference>
<dbReference type="SUPFAM" id="SSF51445">
    <property type="entry name" value="(Trans)glycosidases"/>
    <property type="match status" value="1"/>
</dbReference>
<dbReference type="GO" id="GO:0006004">
    <property type="term" value="P:fucose metabolic process"/>
    <property type="evidence" value="ECO:0007669"/>
    <property type="project" value="InterPro"/>
</dbReference>
<evidence type="ECO:0000256" key="2">
    <source>
        <dbReference type="ARBA" id="ARBA00007951"/>
    </source>
</evidence>
<dbReference type="PANTHER" id="PTHR10030">
    <property type="entry name" value="ALPHA-L-FUCOSIDASE"/>
    <property type="match status" value="1"/>
</dbReference>
<dbReference type="InterPro" id="IPR031919">
    <property type="entry name" value="Fucosidase_C"/>
</dbReference>
<dbReference type="GO" id="GO:0004560">
    <property type="term" value="F:alpha-L-fucosidase activity"/>
    <property type="evidence" value="ECO:0007669"/>
    <property type="project" value="InterPro"/>
</dbReference>
<dbReference type="InterPro" id="IPR000933">
    <property type="entry name" value="Glyco_hydro_29"/>
</dbReference>
<feature type="domain" description="Glycoside hydrolase family 29 N-terminal" evidence="7">
    <location>
        <begin position="14"/>
        <end position="233"/>
    </location>
</feature>
<evidence type="ECO:0000259" key="8">
    <source>
        <dbReference type="Pfam" id="PF16757"/>
    </source>
</evidence>
<dbReference type="InterPro" id="IPR013780">
    <property type="entry name" value="Glyco_hydro_b"/>
</dbReference>
<proteinExistence type="inferred from homology"/>
<reference evidence="9 10" key="1">
    <citation type="journal article" date="2016" name="Sci. Rep.">
        <title>Metabolic traits of an uncultured archaeal lineage -MSBL1- from brine pools of the Red Sea.</title>
        <authorList>
            <person name="Mwirichia R."/>
            <person name="Alam I."/>
            <person name="Rashid M."/>
            <person name="Vinu M."/>
            <person name="Ba-Alawi W."/>
            <person name="Anthony Kamau A."/>
            <person name="Kamanda Ngugi D."/>
            <person name="Goker M."/>
            <person name="Klenk H.P."/>
            <person name="Bajic V."/>
            <person name="Stingl U."/>
        </authorList>
    </citation>
    <scope>NUCLEOTIDE SEQUENCE [LARGE SCALE GENOMIC DNA]</scope>
    <source>
        <strain evidence="9">SCGC-AAA259E19</strain>
    </source>
</reference>
<keyword evidence="4" id="KW-0732">Signal</keyword>
<dbReference type="Pfam" id="PF01120">
    <property type="entry name" value="Alpha_L_fucos"/>
    <property type="match status" value="1"/>
</dbReference>
<keyword evidence="10" id="KW-1185">Reference proteome</keyword>
<dbReference type="SMART" id="SM00812">
    <property type="entry name" value="Alpha_L_fucos"/>
    <property type="match status" value="1"/>
</dbReference>
<evidence type="ECO:0000256" key="5">
    <source>
        <dbReference type="ARBA" id="ARBA00022801"/>
    </source>
</evidence>
<dbReference type="PRINTS" id="PR00741">
    <property type="entry name" value="GLHYDRLASE29"/>
</dbReference>
<comment type="caution">
    <text evidence="9">The sequence shown here is derived from an EMBL/GenBank/DDBJ whole genome shotgun (WGS) entry which is preliminary data.</text>
</comment>
<dbReference type="Gene3D" id="3.20.20.80">
    <property type="entry name" value="Glycosidases"/>
    <property type="match status" value="1"/>
</dbReference>
<comment type="function">
    <text evidence="1">Alpha-L-fucosidase is responsible for hydrolyzing the alpha-1,6-linked fucose joined to the reducing-end N-acetylglucosamine of the carbohydrate moieties of glycoproteins.</text>
</comment>
<feature type="domain" description="Alpha-L-fucosidase C-terminal" evidence="8">
    <location>
        <begin position="277"/>
        <end position="350"/>
    </location>
</feature>
<dbReference type="PANTHER" id="PTHR10030:SF37">
    <property type="entry name" value="ALPHA-L-FUCOSIDASE-RELATED"/>
    <property type="match status" value="1"/>
</dbReference>
<evidence type="ECO:0000256" key="1">
    <source>
        <dbReference type="ARBA" id="ARBA00004071"/>
    </source>
</evidence>
<dbReference type="GO" id="GO:0016139">
    <property type="term" value="P:glycoside catabolic process"/>
    <property type="evidence" value="ECO:0007669"/>
    <property type="project" value="TreeGrafter"/>
</dbReference>
<dbReference type="PATRIC" id="fig|1698264.3.peg.698"/>
<evidence type="ECO:0000256" key="3">
    <source>
        <dbReference type="ARBA" id="ARBA00012662"/>
    </source>
</evidence>
<comment type="similarity">
    <text evidence="2">Belongs to the glycosyl hydrolase 29 family.</text>
</comment>
<dbReference type="Gene3D" id="2.60.40.1180">
    <property type="entry name" value="Golgi alpha-mannosidase II"/>
    <property type="match status" value="1"/>
</dbReference>
<keyword evidence="6" id="KW-0326">Glycosidase</keyword>
<evidence type="ECO:0000256" key="4">
    <source>
        <dbReference type="ARBA" id="ARBA00022729"/>
    </source>
</evidence>
<accession>A0A133UM88</accession>
<dbReference type="AlphaFoldDB" id="A0A133UM88"/>
<evidence type="ECO:0000313" key="10">
    <source>
        <dbReference type="Proteomes" id="UP000070284"/>
    </source>
</evidence>
<keyword evidence="5" id="KW-0378">Hydrolase</keyword>
<dbReference type="InterPro" id="IPR017853">
    <property type="entry name" value="GH"/>
</dbReference>
<organism evidence="9 10">
    <name type="scientific">candidate division MSBL1 archaeon SCGC-AAA259E19</name>
    <dbReference type="NCBI Taxonomy" id="1698264"/>
    <lineage>
        <taxon>Archaea</taxon>
        <taxon>Methanobacteriati</taxon>
        <taxon>Methanobacteriota</taxon>
        <taxon>candidate division MSBL1</taxon>
    </lineage>
</organism>
<gene>
    <name evidence="9" type="ORF">AKJ65_01960</name>
</gene>